<proteinExistence type="predicted"/>
<organism evidence="1 2">
    <name type="scientific">Arctium lappa</name>
    <name type="common">Greater burdock</name>
    <name type="synonym">Lappa major</name>
    <dbReference type="NCBI Taxonomy" id="4217"/>
    <lineage>
        <taxon>Eukaryota</taxon>
        <taxon>Viridiplantae</taxon>
        <taxon>Streptophyta</taxon>
        <taxon>Embryophyta</taxon>
        <taxon>Tracheophyta</taxon>
        <taxon>Spermatophyta</taxon>
        <taxon>Magnoliopsida</taxon>
        <taxon>eudicotyledons</taxon>
        <taxon>Gunneridae</taxon>
        <taxon>Pentapetalae</taxon>
        <taxon>asterids</taxon>
        <taxon>campanulids</taxon>
        <taxon>Asterales</taxon>
        <taxon>Asteraceae</taxon>
        <taxon>Carduoideae</taxon>
        <taxon>Cardueae</taxon>
        <taxon>Arctiinae</taxon>
        <taxon>Arctium</taxon>
    </lineage>
</organism>
<reference evidence="1 2" key="2">
    <citation type="journal article" date="2022" name="Mol. Ecol. Resour.">
        <title>The genomes of chicory, endive, great burdock and yacon provide insights into Asteraceae paleo-polyploidization history and plant inulin production.</title>
        <authorList>
            <person name="Fan W."/>
            <person name="Wang S."/>
            <person name="Wang H."/>
            <person name="Wang A."/>
            <person name="Jiang F."/>
            <person name="Liu H."/>
            <person name="Zhao H."/>
            <person name="Xu D."/>
            <person name="Zhang Y."/>
        </authorList>
    </citation>
    <scope>NUCLEOTIDE SEQUENCE [LARGE SCALE GENOMIC DNA]</scope>
    <source>
        <strain evidence="2">cv. Niubang</strain>
    </source>
</reference>
<evidence type="ECO:0000313" key="1">
    <source>
        <dbReference type="EMBL" id="KAI3680619.1"/>
    </source>
</evidence>
<dbReference type="EMBL" id="CM042059">
    <property type="protein sequence ID" value="KAI3680619.1"/>
    <property type="molecule type" value="Genomic_DNA"/>
</dbReference>
<dbReference type="Proteomes" id="UP001055879">
    <property type="component" value="Linkage Group LG13"/>
</dbReference>
<sequence>MFLTRILNHDEAEIGDERWFVMFLFMQHARLQLGSESKRDTSYIIYYNHMNEHIFVFTSGIRQVHHGRHFHPPLLP</sequence>
<evidence type="ECO:0000313" key="2">
    <source>
        <dbReference type="Proteomes" id="UP001055879"/>
    </source>
</evidence>
<reference evidence="2" key="1">
    <citation type="journal article" date="2022" name="Mol. Ecol. Resour.">
        <title>The genomes of chicory, endive, great burdock and yacon provide insights into Asteraceae palaeo-polyploidization history and plant inulin production.</title>
        <authorList>
            <person name="Fan W."/>
            <person name="Wang S."/>
            <person name="Wang H."/>
            <person name="Wang A."/>
            <person name="Jiang F."/>
            <person name="Liu H."/>
            <person name="Zhao H."/>
            <person name="Xu D."/>
            <person name="Zhang Y."/>
        </authorList>
    </citation>
    <scope>NUCLEOTIDE SEQUENCE [LARGE SCALE GENOMIC DNA]</scope>
    <source>
        <strain evidence="2">cv. Niubang</strain>
    </source>
</reference>
<name>A0ACB8Y7F6_ARCLA</name>
<accession>A0ACB8Y7F6</accession>
<keyword evidence="2" id="KW-1185">Reference proteome</keyword>
<comment type="caution">
    <text evidence="1">The sequence shown here is derived from an EMBL/GenBank/DDBJ whole genome shotgun (WGS) entry which is preliminary data.</text>
</comment>
<protein>
    <submittedName>
        <fullName evidence="1">Uncharacterized protein</fullName>
    </submittedName>
</protein>
<gene>
    <name evidence="1" type="ORF">L6452_35392</name>
</gene>